<evidence type="ECO:0000256" key="1">
    <source>
        <dbReference type="ARBA" id="ARBA00023015"/>
    </source>
</evidence>
<dbReference type="EMBL" id="CP080095">
    <property type="protein sequence ID" value="QYD69790.1"/>
    <property type="molecule type" value="Genomic_DNA"/>
</dbReference>
<keyword evidence="2" id="KW-0238">DNA-binding</keyword>
<dbReference type="Pfam" id="PF00356">
    <property type="entry name" value="LacI"/>
    <property type="match status" value="1"/>
</dbReference>
<dbReference type="Pfam" id="PF00532">
    <property type="entry name" value="Peripla_BP_1"/>
    <property type="match status" value="1"/>
</dbReference>
<dbReference type="InterPro" id="IPR001761">
    <property type="entry name" value="Peripla_BP/Lac1_sug-bd_dom"/>
</dbReference>
<feature type="compositionally biased region" description="Basic and acidic residues" evidence="4">
    <location>
        <begin position="323"/>
        <end position="335"/>
    </location>
</feature>
<dbReference type="PANTHER" id="PTHR30146">
    <property type="entry name" value="LACI-RELATED TRANSCRIPTIONAL REPRESSOR"/>
    <property type="match status" value="1"/>
</dbReference>
<dbReference type="SUPFAM" id="SSF53822">
    <property type="entry name" value="Periplasmic binding protein-like I"/>
    <property type="match status" value="1"/>
</dbReference>
<gene>
    <name evidence="6" type="ORF">KZJ38_05400</name>
</gene>
<dbReference type="InterPro" id="IPR010982">
    <property type="entry name" value="Lambda_DNA-bd_dom_sf"/>
</dbReference>
<proteinExistence type="predicted"/>
<dbReference type="PROSITE" id="PS50932">
    <property type="entry name" value="HTH_LACI_2"/>
    <property type="match status" value="1"/>
</dbReference>
<organism evidence="6 7">
    <name type="scientific">Paraburkholderia edwinii</name>
    <dbReference type="NCBI Taxonomy" id="2861782"/>
    <lineage>
        <taxon>Bacteria</taxon>
        <taxon>Pseudomonadati</taxon>
        <taxon>Pseudomonadota</taxon>
        <taxon>Betaproteobacteria</taxon>
        <taxon>Burkholderiales</taxon>
        <taxon>Burkholderiaceae</taxon>
        <taxon>Paraburkholderia</taxon>
    </lineage>
</organism>
<dbReference type="CDD" id="cd01392">
    <property type="entry name" value="HTH_LacI"/>
    <property type="match status" value="1"/>
</dbReference>
<evidence type="ECO:0000256" key="4">
    <source>
        <dbReference type="SAM" id="MobiDB-lite"/>
    </source>
</evidence>
<dbReference type="PROSITE" id="PS00356">
    <property type="entry name" value="HTH_LACI_1"/>
    <property type="match status" value="1"/>
</dbReference>
<dbReference type="SMART" id="SM00354">
    <property type="entry name" value="HTH_LACI"/>
    <property type="match status" value="1"/>
</dbReference>
<evidence type="ECO:0000256" key="3">
    <source>
        <dbReference type="ARBA" id="ARBA00023163"/>
    </source>
</evidence>
<evidence type="ECO:0000313" key="7">
    <source>
        <dbReference type="Proteomes" id="UP000826462"/>
    </source>
</evidence>
<dbReference type="Proteomes" id="UP000826462">
    <property type="component" value="Chromosome 1"/>
</dbReference>
<keyword evidence="1" id="KW-0805">Transcription regulation</keyword>
<dbReference type="SUPFAM" id="SSF47413">
    <property type="entry name" value="lambda repressor-like DNA-binding domains"/>
    <property type="match status" value="1"/>
</dbReference>
<keyword evidence="3" id="KW-0804">Transcription</keyword>
<feature type="domain" description="HTH lacI-type" evidence="5">
    <location>
        <begin position="2"/>
        <end position="56"/>
    </location>
</feature>
<dbReference type="RefSeq" id="WP_219799127.1">
    <property type="nucleotide sequence ID" value="NZ_CP080095.1"/>
</dbReference>
<dbReference type="PANTHER" id="PTHR30146:SF153">
    <property type="entry name" value="LACTOSE OPERON REPRESSOR"/>
    <property type="match status" value="1"/>
</dbReference>
<protein>
    <submittedName>
        <fullName evidence="6">LacI family transcriptional regulator</fullName>
    </submittedName>
</protein>
<dbReference type="InterPro" id="IPR028082">
    <property type="entry name" value="Peripla_BP_I"/>
</dbReference>
<evidence type="ECO:0000259" key="5">
    <source>
        <dbReference type="PROSITE" id="PS50932"/>
    </source>
</evidence>
<evidence type="ECO:0000313" key="6">
    <source>
        <dbReference type="EMBL" id="QYD69790.1"/>
    </source>
</evidence>
<feature type="region of interest" description="Disordered" evidence="4">
    <location>
        <begin position="315"/>
        <end position="379"/>
    </location>
</feature>
<dbReference type="Gene3D" id="3.40.50.2300">
    <property type="match status" value="2"/>
</dbReference>
<accession>A0ABX8US82</accession>
<evidence type="ECO:0000256" key="2">
    <source>
        <dbReference type="ARBA" id="ARBA00023125"/>
    </source>
</evidence>
<name>A0ABX8US82_9BURK</name>
<dbReference type="CDD" id="cd06267">
    <property type="entry name" value="PBP1_LacI_sugar_binding-like"/>
    <property type="match status" value="1"/>
</dbReference>
<dbReference type="Gene3D" id="1.10.260.40">
    <property type="entry name" value="lambda repressor-like DNA-binding domains"/>
    <property type="match status" value="1"/>
</dbReference>
<sequence length="379" mass="40454">MSTLSEVAAHAGVTSATVSNVLRNRGRVGEQTRKRVLEAVAALGYRPHLAARALAEGRAPTIALMVSSIANPFYPEFALAVERAARASGHFVIVCNTNQDPLAGRKYLEQIAGTLSEGVLVMNANLDFADLHQTEARGTPVVLCMWERPHDPPGLPCVAVDFRRAGELAAQHLLELGHRHIVAIVGSKRAGIHAARYEGFVDALRAAGVKLPRTCVRHAPDTIEGGYAAARDLLEAHPHTTAIFATNDLPALGSINAAFDLGRDVPTDLSVIGITDIQLAQQSRPPLTTVAVPTVEAAELAVSLLRELVERPGDLRGAARNGTRNETRHDLRNDSRGGAQKRASEAPRVCVTSEPRLMVRGSTCAPRSKGGPTKKARRG</sequence>
<reference evidence="6 7" key="1">
    <citation type="submission" date="2021-07" db="EMBL/GenBank/DDBJ databases">
        <title>Paraburkholderia edwinii protects Aspergillus sp. from phenazines by acting as a toxin sponge.</title>
        <authorList>
            <person name="Dahlstrom K.M."/>
            <person name="Newman D.K."/>
        </authorList>
    </citation>
    <scope>NUCLEOTIDE SEQUENCE [LARGE SCALE GENOMIC DNA]</scope>
    <source>
        <strain evidence="6 7">Pe01</strain>
    </source>
</reference>
<dbReference type="InterPro" id="IPR000843">
    <property type="entry name" value="HTH_LacI"/>
</dbReference>
<keyword evidence="7" id="KW-1185">Reference proteome</keyword>